<evidence type="ECO:0000313" key="1">
    <source>
        <dbReference type="EMBL" id="CAK5077502.1"/>
    </source>
</evidence>
<organism evidence="1 2">
    <name type="scientific">Meloidogyne enterolobii</name>
    <name type="common">Root-knot nematode worm</name>
    <name type="synonym">Meloidogyne mayaguensis</name>
    <dbReference type="NCBI Taxonomy" id="390850"/>
    <lineage>
        <taxon>Eukaryota</taxon>
        <taxon>Metazoa</taxon>
        <taxon>Ecdysozoa</taxon>
        <taxon>Nematoda</taxon>
        <taxon>Chromadorea</taxon>
        <taxon>Rhabditida</taxon>
        <taxon>Tylenchina</taxon>
        <taxon>Tylenchomorpha</taxon>
        <taxon>Tylenchoidea</taxon>
        <taxon>Meloidogynidae</taxon>
        <taxon>Meloidogyninae</taxon>
        <taxon>Meloidogyne</taxon>
    </lineage>
</organism>
<sequence>MAIFKKQQTPTLTDSTEKIYKKLPNELLVDIFDSITTEEFWNIFYPFYMRDNILTDNENELIKQHNITTKNKNREPFKKWSECVKNWLSSSAIIFILERETFKKRHVTKKSETMPKHSKIPSHPKNKFVVRIQHHSIALILDLETI</sequence>
<accession>A0ACB0ZEQ5</accession>
<evidence type="ECO:0000313" key="2">
    <source>
        <dbReference type="Proteomes" id="UP001497535"/>
    </source>
</evidence>
<dbReference type="EMBL" id="CAVMJV010000032">
    <property type="protein sequence ID" value="CAK5077502.1"/>
    <property type="molecule type" value="Genomic_DNA"/>
</dbReference>
<protein>
    <submittedName>
        <fullName evidence="1">Uncharacterized protein</fullName>
    </submittedName>
</protein>
<comment type="caution">
    <text evidence="1">The sequence shown here is derived from an EMBL/GenBank/DDBJ whole genome shotgun (WGS) entry which is preliminary data.</text>
</comment>
<name>A0ACB0ZEQ5_MELEN</name>
<gene>
    <name evidence="1" type="ORF">MENTE1834_LOCUS24426</name>
</gene>
<dbReference type="Proteomes" id="UP001497535">
    <property type="component" value="Unassembled WGS sequence"/>
</dbReference>
<keyword evidence="2" id="KW-1185">Reference proteome</keyword>
<reference evidence="1" key="1">
    <citation type="submission" date="2023-11" db="EMBL/GenBank/DDBJ databases">
        <authorList>
            <person name="Poullet M."/>
        </authorList>
    </citation>
    <scope>NUCLEOTIDE SEQUENCE</scope>
    <source>
        <strain evidence="1">E1834</strain>
    </source>
</reference>
<proteinExistence type="predicted"/>